<evidence type="ECO:0000313" key="3">
    <source>
        <dbReference type="Proteomes" id="UP001609176"/>
    </source>
</evidence>
<organism evidence="2 3">
    <name type="scientific">Antrihabitans spumae</name>
    <dbReference type="NCBI Taxonomy" id="3373370"/>
    <lineage>
        <taxon>Bacteria</taxon>
        <taxon>Bacillati</taxon>
        <taxon>Actinomycetota</taxon>
        <taxon>Actinomycetes</taxon>
        <taxon>Mycobacteriales</taxon>
        <taxon>Nocardiaceae</taxon>
        <taxon>Antrihabitans</taxon>
    </lineage>
</organism>
<gene>
    <name evidence="2" type="ORF">ACHIPV_12455</name>
    <name evidence="1" type="ORF">ACHIRB_13655</name>
</gene>
<dbReference type="Proteomes" id="UP001609176">
    <property type="component" value="Unassembled WGS sequence"/>
</dbReference>
<comment type="caution">
    <text evidence="2">The sequence shown here is derived from an EMBL/GenBank/DDBJ whole genome shotgun (WGS) entry which is preliminary data.</text>
</comment>
<accession>A0ABW7KJP0</accession>
<dbReference type="Proteomes" id="UP001609219">
    <property type="component" value="Unassembled WGS sequence"/>
</dbReference>
<protein>
    <submittedName>
        <fullName evidence="2">Uncharacterized protein</fullName>
    </submittedName>
</protein>
<reference evidence="3 4" key="1">
    <citation type="submission" date="2024-10" db="EMBL/GenBank/DDBJ databases">
        <authorList>
            <person name="Riesco R."/>
        </authorList>
    </citation>
    <scope>NUCLEOTIDE SEQUENCE [LARGE SCALE GENOMIC DNA]</scope>
    <source>
        <strain evidence="2 3">NCIMB 15448</strain>
        <strain evidence="1 4">NCIMB 15450</strain>
    </source>
</reference>
<evidence type="ECO:0000313" key="4">
    <source>
        <dbReference type="Proteomes" id="UP001609219"/>
    </source>
</evidence>
<proteinExistence type="predicted"/>
<evidence type="ECO:0000313" key="1">
    <source>
        <dbReference type="EMBL" id="MFH5229602.1"/>
    </source>
</evidence>
<sequence>MYFIHGLYRVVEDKARDDVFDGEVEREKQGQCCGVQVARRQHHLRLIDVVS</sequence>
<dbReference type="EMBL" id="JBIMSN010000057">
    <property type="protein sequence ID" value="MFH5229602.1"/>
    <property type="molecule type" value="Genomic_DNA"/>
</dbReference>
<evidence type="ECO:0000313" key="2">
    <source>
        <dbReference type="EMBL" id="MFH5242689.1"/>
    </source>
</evidence>
<keyword evidence="4" id="KW-1185">Reference proteome</keyword>
<dbReference type="EMBL" id="JBIMSP010000016">
    <property type="protein sequence ID" value="MFH5242689.1"/>
    <property type="molecule type" value="Genomic_DNA"/>
</dbReference>
<dbReference type="RefSeq" id="WP_395124559.1">
    <property type="nucleotide sequence ID" value="NZ_JBIMSN010000057.1"/>
</dbReference>
<name>A0ABW7KJP0_9NOCA</name>